<dbReference type="InterPro" id="IPR000477">
    <property type="entry name" value="RT_dom"/>
</dbReference>
<dbReference type="Proteomes" id="UP000291020">
    <property type="component" value="Unassembled WGS sequence"/>
</dbReference>
<reference evidence="2" key="2">
    <citation type="submission" date="2025-08" db="UniProtKB">
        <authorList>
            <consortium name="Ensembl"/>
        </authorList>
    </citation>
    <scope>IDENTIFICATION</scope>
</reference>
<protein>
    <recommendedName>
        <fullName evidence="1">Reverse transcriptase domain-containing protein</fullName>
    </recommendedName>
</protein>
<reference evidence="3" key="1">
    <citation type="journal article" date="2017" name="PLoS ONE">
        <title>The Agassiz's desert tortoise genome provides a resource for the conservation of a threatened species.</title>
        <authorList>
            <person name="Tollis M."/>
            <person name="DeNardo D.F."/>
            <person name="Cornelius J.A."/>
            <person name="Dolby G.A."/>
            <person name="Edwards T."/>
            <person name="Henen B.T."/>
            <person name="Karl A.E."/>
            <person name="Murphy R.W."/>
            <person name="Kusumi K."/>
        </authorList>
    </citation>
    <scope>NUCLEOTIDE SEQUENCE [LARGE SCALE GENOMIC DNA]</scope>
</reference>
<feature type="domain" description="Reverse transcriptase" evidence="1">
    <location>
        <begin position="487"/>
        <end position="720"/>
    </location>
</feature>
<proteinExistence type="predicted"/>
<accession>A0A452I8L2</accession>
<dbReference type="GO" id="GO:0003824">
    <property type="term" value="F:catalytic activity"/>
    <property type="evidence" value="ECO:0007669"/>
    <property type="project" value="InterPro"/>
</dbReference>
<dbReference type="GO" id="GO:0061343">
    <property type="term" value="P:cell adhesion involved in heart morphogenesis"/>
    <property type="evidence" value="ECO:0007669"/>
    <property type="project" value="TreeGrafter"/>
</dbReference>
<dbReference type="PROSITE" id="PS50878">
    <property type="entry name" value="RT_POL"/>
    <property type="match status" value="1"/>
</dbReference>
<dbReference type="STRING" id="38772.ENSGAGP00000023997"/>
<dbReference type="Ensembl" id="ENSGAGT00000027330.1">
    <property type="protein sequence ID" value="ENSGAGP00000023997.1"/>
    <property type="gene ID" value="ENSGAGG00000017553.1"/>
</dbReference>
<dbReference type="Pfam" id="PF03372">
    <property type="entry name" value="Exo_endo_phos"/>
    <property type="match status" value="1"/>
</dbReference>
<dbReference type="PANTHER" id="PTHR33395:SF22">
    <property type="entry name" value="REVERSE TRANSCRIPTASE DOMAIN-CONTAINING PROTEIN"/>
    <property type="match status" value="1"/>
</dbReference>
<dbReference type="InterPro" id="IPR005135">
    <property type="entry name" value="Endo/exonuclease/phosphatase"/>
</dbReference>
<evidence type="ECO:0000313" key="3">
    <source>
        <dbReference type="Proteomes" id="UP000291020"/>
    </source>
</evidence>
<evidence type="ECO:0000313" key="2">
    <source>
        <dbReference type="Ensembl" id="ENSGAGP00000023997.1"/>
    </source>
</evidence>
<dbReference type="Pfam" id="PF00078">
    <property type="entry name" value="RVT_1"/>
    <property type="match status" value="1"/>
</dbReference>
<dbReference type="GO" id="GO:0007508">
    <property type="term" value="P:larval heart development"/>
    <property type="evidence" value="ECO:0007669"/>
    <property type="project" value="TreeGrafter"/>
</dbReference>
<dbReference type="GO" id="GO:0031012">
    <property type="term" value="C:extracellular matrix"/>
    <property type="evidence" value="ECO:0007669"/>
    <property type="project" value="TreeGrafter"/>
</dbReference>
<dbReference type="PANTHER" id="PTHR33395">
    <property type="entry name" value="TRANSCRIPTASE, PUTATIVE-RELATED-RELATED"/>
    <property type="match status" value="1"/>
</dbReference>
<dbReference type="AlphaFoldDB" id="A0A452I8L2"/>
<dbReference type="Gene3D" id="3.60.10.10">
    <property type="entry name" value="Endonuclease/exonuclease/phosphatase"/>
    <property type="match status" value="1"/>
</dbReference>
<organism evidence="2 3">
    <name type="scientific">Gopherus agassizii</name>
    <name type="common">Agassiz's desert tortoise</name>
    <dbReference type="NCBI Taxonomy" id="38772"/>
    <lineage>
        <taxon>Eukaryota</taxon>
        <taxon>Metazoa</taxon>
        <taxon>Chordata</taxon>
        <taxon>Craniata</taxon>
        <taxon>Vertebrata</taxon>
        <taxon>Euteleostomi</taxon>
        <taxon>Archelosauria</taxon>
        <taxon>Testudinata</taxon>
        <taxon>Testudines</taxon>
        <taxon>Cryptodira</taxon>
        <taxon>Durocryptodira</taxon>
        <taxon>Testudinoidea</taxon>
        <taxon>Testudinidae</taxon>
        <taxon>Gopherus</taxon>
    </lineage>
</organism>
<keyword evidence="3" id="KW-1185">Reference proteome</keyword>
<reference evidence="2" key="3">
    <citation type="submission" date="2025-09" db="UniProtKB">
        <authorList>
            <consortium name="Ensembl"/>
        </authorList>
    </citation>
    <scope>IDENTIFICATION</scope>
</reference>
<dbReference type="CDD" id="cd01650">
    <property type="entry name" value="RT_nLTR_like"/>
    <property type="match status" value="1"/>
</dbReference>
<dbReference type="SUPFAM" id="SSF56219">
    <property type="entry name" value="DNase I-like"/>
    <property type="match status" value="1"/>
</dbReference>
<dbReference type="InterPro" id="IPR036691">
    <property type="entry name" value="Endo/exonu/phosph_ase_sf"/>
</dbReference>
<dbReference type="InterPro" id="IPR043502">
    <property type="entry name" value="DNA/RNA_pol_sf"/>
</dbReference>
<sequence>MSVPNRVQNVSEAKRQKLRCLYTNARSLGNKMEELELLVQEVKLDIIGITETWWNSSHDWSTGIEGYVLFRKDRNKGKGGGVALYINEEVNCKEIRSDGMDKTESVWAKITLGKKATRASPEIVLGVCYRPPGSDLDMDRDLFNVFKEVNTNGKCVIMGDFNFPDIDWSTSASKNSRDQIFLDVIADGFLHQVVEEPTRGDAILDLVLVSSEDLIEEMVVGDNLGSSDHELIQFKLDGRINKNRSGTRVFDFKRANFKELRKLVREVDWTEELVDLNAEEAWNYFKSQLQKLSEACIPRKGKKTIGRSCRPSWMSKHLREVIKKKQKAYKEWKKGGISKESYLSEVRTCRDKVRKAKSQVELDLAKGIKTNSKRFYSHINKKKTKKEEVGPLNTEDGMEVKDNLGMAQYLNKYFASVFNKANEELRDNGRMTNGNEDMEVDITTSEVEAKLEQLNGTKSEGPDNLHPRILKELAHEIASPLARIFNESVNSGVVPYDWRIANIVPIFKKGKKSDPSNYRPVSLTSVVCKVLEKILKEKVVKDIEVNGNWDKLQHGFTKGRSCQTNLISFFEKVTDYLDKGNAVDLIYLDFSKAFDTVPHGELLVKLEKMGINMKIERWIRNWLKGRLQRVVLKGELSGWKEVTSGVPQGSVLGPILFNLFITDLGTKSGNVLIKFADDTKLGGIANTEKDRDIIQEDLDDLVNWSNSNRMKFNSEKCKVM</sequence>
<name>A0A452I8L2_9SAUR</name>
<evidence type="ECO:0000259" key="1">
    <source>
        <dbReference type="PROSITE" id="PS50878"/>
    </source>
</evidence>
<dbReference type="SUPFAM" id="SSF56672">
    <property type="entry name" value="DNA/RNA polymerases"/>
    <property type="match status" value="1"/>
</dbReference>